<organism evidence="7 8">
    <name type="scientific">Pseudodesulfovibrio portus</name>
    <dbReference type="NCBI Taxonomy" id="231439"/>
    <lineage>
        <taxon>Bacteria</taxon>
        <taxon>Pseudomonadati</taxon>
        <taxon>Thermodesulfobacteriota</taxon>
        <taxon>Desulfovibrionia</taxon>
        <taxon>Desulfovibrionales</taxon>
        <taxon>Desulfovibrionaceae</taxon>
    </lineage>
</organism>
<dbReference type="SUPFAM" id="SSF52518">
    <property type="entry name" value="Thiamin diphosphate-binding fold (THDP-binding)"/>
    <property type="match status" value="2"/>
</dbReference>
<dbReference type="InterPro" id="IPR029061">
    <property type="entry name" value="THDP-binding"/>
</dbReference>
<protein>
    <submittedName>
        <fullName evidence="7">Acetolactate synthase</fullName>
    </submittedName>
</protein>
<evidence type="ECO:0000313" key="7">
    <source>
        <dbReference type="EMBL" id="BDQ32902.1"/>
    </source>
</evidence>
<evidence type="ECO:0000313" key="8">
    <source>
        <dbReference type="Proteomes" id="UP001061361"/>
    </source>
</evidence>
<dbReference type="Gene3D" id="3.40.50.1220">
    <property type="entry name" value="TPP-binding domain"/>
    <property type="match status" value="1"/>
</dbReference>
<dbReference type="InterPro" id="IPR029035">
    <property type="entry name" value="DHS-like_NAD/FAD-binding_dom"/>
</dbReference>
<dbReference type="PANTHER" id="PTHR18968:SF13">
    <property type="entry name" value="ACETOLACTATE SYNTHASE CATALYTIC SUBUNIT, MITOCHONDRIAL"/>
    <property type="match status" value="1"/>
</dbReference>
<dbReference type="Proteomes" id="UP001061361">
    <property type="component" value="Chromosome"/>
</dbReference>
<feature type="domain" description="Thiamine pyrophosphate enzyme central" evidence="4">
    <location>
        <begin position="199"/>
        <end position="335"/>
    </location>
</feature>
<dbReference type="Pfam" id="PF02775">
    <property type="entry name" value="TPP_enzyme_C"/>
    <property type="match status" value="1"/>
</dbReference>
<sequence>MNVSDIIIDFLVGQNVSKVFLMTGGHVAFMLDHLYGREDIGYVCVSHEQAASMAADGYSRIRPDSIGVSIATSGPGATNLLTGIGCSWFDSIPSLHLTGQVNTNESKGDKPVRQIGFQEMDIVDMAKPITKWAATVDAPENILWYLEKAVHVAKSGRPGPVLLDIPMNFQRQDVDFDSLPHYVPEEDAVAPASGLERGIAECAALLAKAERPAILAGGGVRNGQATAELRRLAEKLNAPVCLSMNGIDAFPHDHPNYGGFIGVYGNRGGNLTLANSDLIIAVGSRLDSRQTGVDTGKFARFAKKVVVDIDPGEIGSRFTPDVAVHADSKDFLTGLLDAVGDGCRCADEWLNRVRQWREAYPPCPPQYCGTEVLNPYMFMGALSEQLGPDDTVALDTGQNMVWGTQVIHPRQNIRMWTAGGMSPMGYSFPAAIGARLAREKGRAISIIGDGGMQINVQELETIARHNLALTVFVVNNSGLGLIRQFQDDYLGSRHVAATEPQGFTSPDFVAIAEAYGVKALRISDPAGLEAGIRESLAHDGPVLVDVQVDTTCNVIPKALMGHPMEDQFPYIDEQEFLDQMIVEPLDPASYRL</sequence>
<feature type="domain" description="Thiamine pyrophosphate enzyme N-terminal TPP-binding" evidence="6">
    <location>
        <begin position="1"/>
        <end position="124"/>
    </location>
</feature>
<evidence type="ECO:0000259" key="5">
    <source>
        <dbReference type="Pfam" id="PF02775"/>
    </source>
</evidence>
<evidence type="ECO:0000256" key="1">
    <source>
        <dbReference type="ARBA" id="ARBA00007812"/>
    </source>
</evidence>
<keyword evidence="8" id="KW-1185">Reference proteome</keyword>
<evidence type="ECO:0000256" key="2">
    <source>
        <dbReference type="ARBA" id="ARBA00023052"/>
    </source>
</evidence>
<gene>
    <name evidence="7" type="primary">ilvG</name>
    <name evidence="7" type="ORF">JCM14722_04440</name>
</gene>
<dbReference type="Gene3D" id="3.40.50.970">
    <property type="match status" value="2"/>
</dbReference>
<dbReference type="Pfam" id="PF02776">
    <property type="entry name" value="TPP_enzyme_N"/>
    <property type="match status" value="1"/>
</dbReference>
<dbReference type="InterPro" id="IPR045229">
    <property type="entry name" value="TPP_enz"/>
</dbReference>
<reference evidence="7" key="1">
    <citation type="submission" date="2022-08" db="EMBL/GenBank/DDBJ databases">
        <title>Genome Sequence of the sulphate-reducing bacterium, Pseudodesulfovibrio portus JCM14722.</title>
        <authorList>
            <person name="Kondo R."/>
            <person name="Kataoka T."/>
        </authorList>
    </citation>
    <scope>NUCLEOTIDE SEQUENCE</scope>
    <source>
        <strain evidence="7">JCM 14722</strain>
    </source>
</reference>
<dbReference type="InterPro" id="IPR012000">
    <property type="entry name" value="Thiamin_PyroP_enz_cen_dom"/>
</dbReference>
<dbReference type="SUPFAM" id="SSF52467">
    <property type="entry name" value="DHS-like NAD/FAD-binding domain"/>
    <property type="match status" value="1"/>
</dbReference>
<proteinExistence type="inferred from homology"/>
<evidence type="ECO:0000259" key="6">
    <source>
        <dbReference type="Pfam" id="PF02776"/>
    </source>
</evidence>
<dbReference type="EMBL" id="AP026708">
    <property type="protein sequence ID" value="BDQ32902.1"/>
    <property type="molecule type" value="Genomic_DNA"/>
</dbReference>
<name>A0ABM8ANB6_9BACT</name>
<keyword evidence="2 3" id="KW-0786">Thiamine pyrophosphate</keyword>
<feature type="domain" description="Thiamine pyrophosphate enzyme TPP-binding" evidence="5">
    <location>
        <begin position="395"/>
        <end position="546"/>
    </location>
</feature>
<accession>A0ABM8ANB6</accession>
<evidence type="ECO:0000259" key="4">
    <source>
        <dbReference type="Pfam" id="PF00205"/>
    </source>
</evidence>
<comment type="similarity">
    <text evidence="1 3">Belongs to the TPP enzyme family.</text>
</comment>
<dbReference type="InterPro" id="IPR011766">
    <property type="entry name" value="TPP_enzyme_TPP-bd"/>
</dbReference>
<dbReference type="Pfam" id="PF00205">
    <property type="entry name" value="TPP_enzyme_M"/>
    <property type="match status" value="1"/>
</dbReference>
<dbReference type="PANTHER" id="PTHR18968">
    <property type="entry name" value="THIAMINE PYROPHOSPHATE ENZYMES"/>
    <property type="match status" value="1"/>
</dbReference>
<dbReference type="CDD" id="cd07035">
    <property type="entry name" value="TPP_PYR_POX_like"/>
    <property type="match status" value="1"/>
</dbReference>
<dbReference type="RefSeq" id="WP_264982961.1">
    <property type="nucleotide sequence ID" value="NZ_AP026708.1"/>
</dbReference>
<dbReference type="InterPro" id="IPR012001">
    <property type="entry name" value="Thiamin_PyroP_enz_TPP-bd_dom"/>
</dbReference>
<evidence type="ECO:0000256" key="3">
    <source>
        <dbReference type="RuleBase" id="RU362132"/>
    </source>
</evidence>